<accession>C6XPE9</accession>
<gene>
    <name evidence="1" type="ordered locus">Hbal_0741</name>
</gene>
<keyword evidence="2" id="KW-1185">Reference proteome</keyword>
<dbReference type="OrthoDB" id="7620564at2"/>
<evidence type="ECO:0000313" key="2">
    <source>
        <dbReference type="Proteomes" id="UP000002745"/>
    </source>
</evidence>
<protein>
    <recommendedName>
        <fullName evidence="3">Lipoprotein</fullName>
    </recommendedName>
</protein>
<sequence length="204" mass="21515">MLKIFVRFIFFVSAGTLLVGCNQQKPTAIEKACISEGSKVAECRCMGDALKSELPTALFDALETEAANNGAMGLAKAMLALSEQDRYSVGNIIVEACGPDGGSDAPPVSEKTTNEMVEQPEILSADAAMSKACQIDGNTPKMCNCWADYVKENVSSETYKILAGGAIDGGNDGLSLGVQALNEQEQMAVGLTMMEAQQICVKAE</sequence>
<dbReference type="KEGG" id="hba:Hbal_0741"/>
<evidence type="ECO:0000313" key="1">
    <source>
        <dbReference type="EMBL" id="ACT58435.1"/>
    </source>
</evidence>
<evidence type="ECO:0008006" key="3">
    <source>
        <dbReference type="Google" id="ProtNLM"/>
    </source>
</evidence>
<dbReference type="AlphaFoldDB" id="C6XPE9"/>
<organism evidence="1 2">
    <name type="scientific">Hirschia baltica (strain ATCC 49814 / DSM 5838 / IFAM 1418)</name>
    <dbReference type="NCBI Taxonomy" id="582402"/>
    <lineage>
        <taxon>Bacteria</taxon>
        <taxon>Pseudomonadati</taxon>
        <taxon>Pseudomonadota</taxon>
        <taxon>Alphaproteobacteria</taxon>
        <taxon>Hyphomonadales</taxon>
        <taxon>Hyphomonadaceae</taxon>
        <taxon>Hirschia</taxon>
    </lineage>
</organism>
<name>C6XPE9_HIRBI</name>
<dbReference type="RefSeq" id="WP_015826585.1">
    <property type="nucleotide sequence ID" value="NC_012982.1"/>
</dbReference>
<dbReference type="HOGENOM" id="CLU_1341727_0_0_5"/>
<proteinExistence type="predicted"/>
<dbReference type="STRING" id="582402.Hbal_0741"/>
<dbReference type="Proteomes" id="UP000002745">
    <property type="component" value="Chromosome"/>
</dbReference>
<reference evidence="2" key="1">
    <citation type="journal article" date="2011" name="J. Bacteriol.">
        <title>Genome sequences of eight morphologically diverse alphaproteobacteria.</title>
        <authorList>
            <consortium name="US DOE Joint Genome Institute"/>
            <person name="Brown P.J."/>
            <person name="Kysela D.T."/>
            <person name="Buechlein A."/>
            <person name="Hemmerich C."/>
            <person name="Brun Y.V."/>
        </authorList>
    </citation>
    <scope>NUCLEOTIDE SEQUENCE [LARGE SCALE GENOMIC DNA]</scope>
    <source>
        <strain evidence="2">ATCC 49814 / DSM 5838 / IFAM 1418</strain>
    </source>
</reference>
<dbReference type="PROSITE" id="PS51257">
    <property type="entry name" value="PROKAR_LIPOPROTEIN"/>
    <property type="match status" value="1"/>
</dbReference>
<dbReference type="EMBL" id="CP001678">
    <property type="protein sequence ID" value="ACT58435.1"/>
    <property type="molecule type" value="Genomic_DNA"/>
</dbReference>